<evidence type="ECO:0000313" key="7">
    <source>
        <dbReference type="Proteomes" id="UP000078572"/>
    </source>
</evidence>
<dbReference type="InterPro" id="IPR002052">
    <property type="entry name" value="DNA_methylase_N6_adenine_CS"/>
</dbReference>
<dbReference type="GO" id="GO:0032259">
    <property type="term" value="P:methylation"/>
    <property type="evidence" value="ECO:0007669"/>
    <property type="project" value="UniProtKB-KW"/>
</dbReference>
<protein>
    <recommendedName>
        <fullName evidence="4">Methyltransferase</fullName>
        <ecNumber evidence="4">2.1.1.-</ecNumber>
    </recommendedName>
</protein>
<proteinExistence type="inferred from homology"/>
<dbReference type="InterPro" id="IPR002941">
    <property type="entry name" value="DNA_methylase_N4/N6"/>
</dbReference>
<keyword evidence="2" id="KW-0489">Methyltransferase</keyword>
<dbReference type="PROSITE" id="PS00092">
    <property type="entry name" value="N6_MTASE"/>
    <property type="match status" value="1"/>
</dbReference>
<dbReference type="Proteomes" id="UP000078572">
    <property type="component" value="Chromosome 1"/>
</dbReference>
<dbReference type="InterPro" id="IPR029063">
    <property type="entry name" value="SAM-dependent_MTases_sf"/>
</dbReference>
<evidence type="ECO:0000256" key="4">
    <source>
        <dbReference type="RuleBase" id="RU362026"/>
    </source>
</evidence>
<dbReference type="SUPFAM" id="SSF53335">
    <property type="entry name" value="S-adenosyl-L-methionine-dependent methyltransferases"/>
    <property type="match status" value="1"/>
</dbReference>
<dbReference type="AlphaFoldDB" id="A0A191ZVU4"/>
<dbReference type="EMBL" id="CP016022">
    <property type="protein sequence ID" value="ANJ72275.1"/>
    <property type="molecule type" value="Genomic_DNA"/>
</dbReference>
<evidence type="ECO:0000259" key="5">
    <source>
        <dbReference type="Pfam" id="PF01555"/>
    </source>
</evidence>
<evidence type="ECO:0000256" key="1">
    <source>
        <dbReference type="ARBA" id="ARBA00006594"/>
    </source>
</evidence>
<dbReference type="REBASE" id="154227">
    <property type="entry name" value="M.Rin49129ORF7250P"/>
</dbReference>
<dbReference type="RefSeq" id="WP_064803094.1">
    <property type="nucleotide sequence ID" value="NZ_CP016022.1"/>
</dbReference>
<dbReference type="GO" id="GO:0009007">
    <property type="term" value="F:site-specific DNA-methyltransferase (adenine-specific) activity"/>
    <property type="evidence" value="ECO:0007669"/>
    <property type="project" value="TreeGrafter"/>
</dbReference>
<keyword evidence="7" id="KW-1185">Reference proteome</keyword>
<dbReference type="Gene3D" id="3.40.50.150">
    <property type="entry name" value="Vaccinia Virus protein VP39"/>
    <property type="match status" value="1"/>
</dbReference>
<dbReference type="GO" id="GO:0005737">
    <property type="term" value="C:cytoplasm"/>
    <property type="evidence" value="ECO:0007669"/>
    <property type="project" value="TreeGrafter"/>
</dbReference>
<feature type="domain" description="DNA methylase N-4/N-6" evidence="5">
    <location>
        <begin position="25"/>
        <end position="234"/>
    </location>
</feature>
<dbReference type="InterPro" id="IPR001091">
    <property type="entry name" value="RM_Methyltransferase"/>
</dbReference>
<dbReference type="PANTHER" id="PTHR13370">
    <property type="entry name" value="RNA METHYLASE-RELATED"/>
    <property type="match status" value="1"/>
</dbReference>
<dbReference type="Pfam" id="PF01555">
    <property type="entry name" value="N6_N4_Mtase"/>
    <property type="match status" value="1"/>
</dbReference>
<dbReference type="EC" id="2.1.1.-" evidence="4"/>
<evidence type="ECO:0000313" key="6">
    <source>
        <dbReference type="EMBL" id="ANJ72275.1"/>
    </source>
</evidence>
<comment type="similarity">
    <text evidence="1 4">Belongs to the N(4)/N(6)-methyltransferase family.</text>
</comment>
<keyword evidence="3" id="KW-0808">Transferase</keyword>
<evidence type="ECO:0000256" key="3">
    <source>
        <dbReference type="ARBA" id="ARBA00022679"/>
    </source>
</evidence>
<dbReference type="GO" id="GO:0003677">
    <property type="term" value="F:DNA binding"/>
    <property type="evidence" value="ECO:0007669"/>
    <property type="project" value="InterPro"/>
</dbReference>
<organism evidence="6 7">
    <name type="scientific">Ralstonia insidiosa</name>
    <dbReference type="NCBI Taxonomy" id="190721"/>
    <lineage>
        <taxon>Bacteria</taxon>
        <taxon>Pseudomonadati</taxon>
        <taxon>Pseudomonadota</taxon>
        <taxon>Betaproteobacteria</taxon>
        <taxon>Burkholderiales</taxon>
        <taxon>Burkholderiaceae</taxon>
        <taxon>Ralstonia</taxon>
    </lineage>
</organism>
<gene>
    <name evidence="6" type="ORF">A9Y76_07250</name>
</gene>
<dbReference type="PRINTS" id="PR00508">
    <property type="entry name" value="S21N4MTFRASE"/>
</dbReference>
<sequence>MKSTTSQLTNQDSLIGMKNIPDSCIDLVLTDPPYGIANKAKLTKVGNKIVSTTEAWGNDFQDEWEDIVAYWRWFKPYVAEFNRVMKDGSSMILFLDRKYTGLITYLIEKEFALNFKNKIYFEKSNPLPGIRKNNYRSSIEEAVWFTKGKQYTFNFGEQSEMTQVYKGAIGKKKTKHPTEKYAYMIEPLIKNHSKPGDLVLDSFAGSGSTIVHALKHDRRAIGFEKNPEFFAMAKARCEAEQLALDFE</sequence>
<dbReference type="PANTHER" id="PTHR13370:SF3">
    <property type="entry name" value="TRNA (GUANINE(10)-N2)-METHYLTRANSFERASE HOMOLOG"/>
    <property type="match status" value="1"/>
</dbReference>
<reference evidence="7" key="1">
    <citation type="submission" date="2016-06" db="EMBL/GenBank/DDBJ databases">
        <authorList>
            <person name="Xu Y."/>
            <person name="Nagy A."/>
            <person name="Yan X."/>
            <person name="Kim S.W."/>
            <person name="Haley B."/>
            <person name="Liu N.T."/>
            <person name="Nou X."/>
        </authorList>
    </citation>
    <scope>NUCLEOTIDE SEQUENCE [LARGE SCALE GENOMIC DNA]</scope>
    <source>
        <strain evidence="7">ATCC 49129</strain>
    </source>
</reference>
<name>A0A191ZVU4_9RALS</name>
<evidence type="ECO:0000256" key="2">
    <source>
        <dbReference type="ARBA" id="ARBA00022603"/>
    </source>
</evidence>
<dbReference type="OrthoDB" id="9816288at2"/>
<dbReference type="GeneID" id="61525813"/>
<dbReference type="GO" id="GO:0008170">
    <property type="term" value="F:N-methyltransferase activity"/>
    <property type="evidence" value="ECO:0007669"/>
    <property type="project" value="InterPro"/>
</dbReference>
<accession>A0A191ZVU4</accession>